<evidence type="ECO:0000313" key="2">
    <source>
        <dbReference type="Proteomes" id="UP000224460"/>
    </source>
</evidence>
<reference evidence="1" key="1">
    <citation type="submission" date="2017-10" db="EMBL/GenBank/DDBJ databases">
        <title>Genome sequence of cellulolytic Lachnospiraceae bacterium XHS1971 isolated from hotspring sediment.</title>
        <authorList>
            <person name="Vasudevan G."/>
            <person name="Joshi A.J."/>
            <person name="Hivarkar S."/>
            <person name="Lanjekar V.B."/>
            <person name="Dhakephalkar P.K."/>
            <person name="Dagar S."/>
        </authorList>
    </citation>
    <scope>NUCLEOTIDE SEQUENCE</scope>
    <source>
        <strain evidence="1">XHS1971</strain>
    </source>
</reference>
<dbReference type="Proteomes" id="UP000224460">
    <property type="component" value="Unassembled WGS sequence"/>
</dbReference>
<accession>A0AC61DKT6</accession>
<proteinExistence type="predicted"/>
<organism evidence="1 2">
    <name type="scientific">Sporanaerobium hydrogeniformans</name>
    <dbReference type="NCBI Taxonomy" id="3072179"/>
    <lineage>
        <taxon>Bacteria</taxon>
        <taxon>Bacillati</taxon>
        <taxon>Bacillota</taxon>
        <taxon>Clostridia</taxon>
        <taxon>Lachnospirales</taxon>
        <taxon>Lachnospiraceae</taxon>
        <taxon>Sporanaerobium</taxon>
    </lineage>
</organism>
<sequence length="273" mass="30451">MIKRMMNLLPKFIMFLFSLIYILPIWMVFINSIKDSANANMMGIGLPEKGVIHLGNYFQVIREGGIARAFMNGIIEATGSVVIIILAASCCAFILARKKGKLYDIIFYSFIMGLIVPVAFIPTYLVLNALNLLNTYAGIILIFTTYGLPMSVFLYTGFIKSIPRELDEAAIIDGCGSLRLFFSIIFPLLKPVTMTVFILSFIGAWNDVMIPMFFANGNKWALPLTVYNFYGGYLKSWNLIFADIIITITPLLIIYLFGQKYIVSGMTAGAVKG</sequence>
<keyword evidence="2" id="KW-1185">Reference proteome</keyword>
<dbReference type="EMBL" id="PEDL01000001">
    <property type="protein sequence ID" value="PHV72257.1"/>
    <property type="molecule type" value="Genomic_DNA"/>
</dbReference>
<evidence type="ECO:0000313" key="1">
    <source>
        <dbReference type="EMBL" id="PHV72257.1"/>
    </source>
</evidence>
<protein>
    <submittedName>
        <fullName evidence="1">ABC transporter permease</fullName>
    </submittedName>
</protein>
<comment type="caution">
    <text evidence="1">The sequence shown here is derived from an EMBL/GenBank/DDBJ whole genome shotgun (WGS) entry which is preliminary data.</text>
</comment>
<gene>
    <name evidence="1" type="ORF">CS063_01920</name>
</gene>
<name>A0AC61DKT6_9FIRM</name>